<proteinExistence type="predicted"/>
<evidence type="ECO:0000313" key="2">
    <source>
        <dbReference type="Proteomes" id="UP000886523"/>
    </source>
</evidence>
<name>A0A9P6APF7_9AGAM</name>
<organism evidence="1 2">
    <name type="scientific">Hydnum rufescens UP504</name>
    <dbReference type="NCBI Taxonomy" id="1448309"/>
    <lineage>
        <taxon>Eukaryota</taxon>
        <taxon>Fungi</taxon>
        <taxon>Dikarya</taxon>
        <taxon>Basidiomycota</taxon>
        <taxon>Agaricomycotina</taxon>
        <taxon>Agaricomycetes</taxon>
        <taxon>Cantharellales</taxon>
        <taxon>Hydnaceae</taxon>
        <taxon>Hydnum</taxon>
    </lineage>
</organism>
<dbReference type="EMBL" id="MU129031">
    <property type="protein sequence ID" value="KAF9509629.1"/>
    <property type="molecule type" value="Genomic_DNA"/>
</dbReference>
<evidence type="ECO:0000313" key="1">
    <source>
        <dbReference type="EMBL" id="KAF9509629.1"/>
    </source>
</evidence>
<reference evidence="1" key="1">
    <citation type="journal article" date="2020" name="Nat. Commun.">
        <title>Large-scale genome sequencing of mycorrhizal fungi provides insights into the early evolution of symbiotic traits.</title>
        <authorList>
            <person name="Miyauchi S."/>
            <person name="Kiss E."/>
            <person name="Kuo A."/>
            <person name="Drula E."/>
            <person name="Kohler A."/>
            <person name="Sanchez-Garcia M."/>
            <person name="Morin E."/>
            <person name="Andreopoulos B."/>
            <person name="Barry K.W."/>
            <person name="Bonito G."/>
            <person name="Buee M."/>
            <person name="Carver A."/>
            <person name="Chen C."/>
            <person name="Cichocki N."/>
            <person name="Clum A."/>
            <person name="Culley D."/>
            <person name="Crous P.W."/>
            <person name="Fauchery L."/>
            <person name="Girlanda M."/>
            <person name="Hayes R.D."/>
            <person name="Keri Z."/>
            <person name="LaButti K."/>
            <person name="Lipzen A."/>
            <person name="Lombard V."/>
            <person name="Magnuson J."/>
            <person name="Maillard F."/>
            <person name="Murat C."/>
            <person name="Nolan M."/>
            <person name="Ohm R.A."/>
            <person name="Pangilinan J."/>
            <person name="Pereira M.F."/>
            <person name="Perotto S."/>
            <person name="Peter M."/>
            <person name="Pfister S."/>
            <person name="Riley R."/>
            <person name="Sitrit Y."/>
            <person name="Stielow J.B."/>
            <person name="Szollosi G."/>
            <person name="Zifcakova L."/>
            <person name="Stursova M."/>
            <person name="Spatafora J.W."/>
            <person name="Tedersoo L."/>
            <person name="Vaario L.M."/>
            <person name="Yamada A."/>
            <person name="Yan M."/>
            <person name="Wang P."/>
            <person name="Xu J."/>
            <person name="Bruns T."/>
            <person name="Baldrian P."/>
            <person name="Vilgalys R."/>
            <person name="Dunand C."/>
            <person name="Henrissat B."/>
            <person name="Grigoriev I.V."/>
            <person name="Hibbett D."/>
            <person name="Nagy L.G."/>
            <person name="Martin F.M."/>
        </authorList>
    </citation>
    <scope>NUCLEOTIDE SEQUENCE</scope>
    <source>
        <strain evidence="1">UP504</strain>
    </source>
</reference>
<dbReference type="Proteomes" id="UP000886523">
    <property type="component" value="Unassembled WGS sequence"/>
</dbReference>
<sequence length="178" mass="19547">MRLNRLQASCFGDEACCSVIICVKGALRHRCEHPPKKALTALASSGNNHLVPFRHATRFPASVASTTHRVGISVPGRDWSLGPCVHRRQMLHKRFFELDETPGKVSRFLEISSSSSETRSSVVEVRTRHSSQGGCTCQSASHPPPVLLQQQAPHLSHWLSGTSWSLHLVMSCDSASDI</sequence>
<dbReference type="AlphaFoldDB" id="A0A9P6APF7"/>
<gene>
    <name evidence="1" type="ORF">BS47DRAFT_138235</name>
</gene>
<keyword evidence="2" id="KW-1185">Reference proteome</keyword>
<comment type="caution">
    <text evidence="1">The sequence shown here is derived from an EMBL/GenBank/DDBJ whole genome shotgun (WGS) entry which is preliminary data.</text>
</comment>
<protein>
    <submittedName>
        <fullName evidence="1">Uncharacterized protein</fullName>
    </submittedName>
</protein>
<accession>A0A9P6APF7</accession>